<dbReference type="InterPro" id="IPR025345">
    <property type="entry name" value="DUF4249"/>
</dbReference>
<feature type="signal peptide" evidence="1">
    <location>
        <begin position="1"/>
        <end position="18"/>
    </location>
</feature>
<keyword evidence="1" id="KW-0732">Signal</keyword>
<dbReference type="Pfam" id="PF14054">
    <property type="entry name" value="DUF4249"/>
    <property type="match status" value="1"/>
</dbReference>
<evidence type="ECO:0000256" key="1">
    <source>
        <dbReference type="SAM" id="SignalP"/>
    </source>
</evidence>
<dbReference type="EMBL" id="SBII01000003">
    <property type="protein sequence ID" value="RWX01630.1"/>
    <property type="molecule type" value="Genomic_DNA"/>
</dbReference>
<organism evidence="2 3">
    <name type="scientific">Flavobacterium cerinum</name>
    <dbReference type="NCBI Taxonomy" id="2502784"/>
    <lineage>
        <taxon>Bacteria</taxon>
        <taxon>Pseudomonadati</taxon>
        <taxon>Bacteroidota</taxon>
        <taxon>Flavobacteriia</taxon>
        <taxon>Flavobacteriales</taxon>
        <taxon>Flavobacteriaceae</taxon>
        <taxon>Flavobacterium</taxon>
    </lineage>
</organism>
<dbReference type="Proteomes" id="UP000287527">
    <property type="component" value="Unassembled WGS sequence"/>
</dbReference>
<evidence type="ECO:0000313" key="3">
    <source>
        <dbReference type="Proteomes" id="UP000287527"/>
    </source>
</evidence>
<evidence type="ECO:0000313" key="2">
    <source>
        <dbReference type="EMBL" id="RWX01630.1"/>
    </source>
</evidence>
<keyword evidence="3" id="KW-1185">Reference proteome</keyword>
<gene>
    <name evidence="2" type="ORF">EPI11_06680</name>
</gene>
<dbReference type="AlphaFoldDB" id="A0A3S3SFV3"/>
<protein>
    <submittedName>
        <fullName evidence="2">DUF4249 domain-containing protein</fullName>
    </submittedName>
</protein>
<reference evidence="2 3" key="1">
    <citation type="submission" date="2019-01" db="EMBL/GenBank/DDBJ databases">
        <title>Flavobacterium sp. nov.,isolated from freshwater.</title>
        <authorList>
            <person name="Zhang R."/>
            <person name="Du Z.-J."/>
        </authorList>
    </citation>
    <scope>NUCLEOTIDE SEQUENCE [LARGE SCALE GENOMIC DNA]</scope>
    <source>
        <strain evidence="2 3">1E403</strain>
    </source>
</reference>
<proteinExistence type="predicted"/>
<name>A0A3S3SFV3_9FLAO</name>
<sequence>MKNIKYILLILTAVFFTACEKVVDVDLDTAAPRLVVDASINWLKGTDGSQQKIKLTTTTGYYSKDIPIVSGATVFITNTTTNTVFNFTETAGTGEYFCNNFLPVINNTYVLTVMHNGETYNATEKLYAVPKISRVIQDNEGGFLNEDIEIRFFFMDNPAENNFYLIRYDTDVLPYADYNVLDDEFFQGNEMFDFIDNEDFKAGDVVGLNLYGISERYNNYMSIVISMVEGGAGSGPFQTPPVNVRGNMVNQTNSKNFAYGYFRLSESDKLEYTIQ</sequence>
<feature type="chain" id="PRO_5018609123" evidence="1">
    <location>
        <begin position="19"/>
        <end position="275"/>
    </location>
</feature>
<dbReference type="RefSeq" id="WP_128389167.1">
    <property type="nucleotide sequence ID" value="NZ_SBII01000003.1"/>
</dbReference>
<dbReference type="OrthoDB" id="1430047at2"/>
<accession>A0A3S3SFV3</accession>
<comment type="caution">
    <text evidence="2">The sequence shown here is derived from an EMBL/GenBank/DDBJ whole genome shotgun (WGS) entry which is preliminary data.</text>
</comment>
<dbReference type="PROSITE" id="PS51257">
    <property type="entry name" value="PROKAR_LIPOPROTEIN"/>
    <property type="match status" value="1"/>
</dbReference>